<keyword evidence="3 7" id="KW-0812">Transmembrane</keyword>
<evidence type="ECO:0000256" key="5">
    <source>
        <dbReference type="ARBA" id="ARBA00023136"/>
    </source>
</evidence>
<protein>
    <recommendedName>
        <fullName evidence="10">MFS general substrate transporter</fullName>
    </recommendedName>
</protein>
<feature type="compositionally biased region" description="Basic and acidic residues" evidence="6">
    <location>
        <begin position="401"/>
        <end position="412"/>
    </location>
</feature>
<dbReference type="PANTHER" id="PTHR19432:SF35">
    <property type="entry name" value="SOLUTE CARRIER FAMILY 45 MEMBER 3 ISOFORM X1"/>
    <property type="match status" value="1"/>
</dbReference>
<feature type="transmembrane region" description="Helical" evidence="7">
    <location>
        <begin position="441"/>
        <end position="460"/>
    </location>
</feature>
<keyword evidence="5 7" id="KW-0472">Membrane</keyword>
<dbReference type="PANTHER" id="PTHR19432">
    <property type="entry name" value="SUGAR TRANSPORTER"/>
    <property type="match status" value="1"/>
</dbReference>
<dbReference type="AlphaFoldDB" id="A0A9P6UDC2"/>
<reference evidence="8" key="1">
    <citation type="journal article" date="2020" name="Fungal Divers.">
        <title>Resolving the Mortierellaceae phylogeny through synthesis of multi-gene phylogenetics and phylogenomics.</title>
        <authorList>
            <person name="Vandepol N."/>
            <person name="Liber J."/>
            <person name="Desiro A."/>
            <person name="Na H."/>
            <person name="Kennedy M."/>
            <person name="Barry K."/>
            <person name="Grigoriev I.V."/>
            <person name="Miller A.N."/>
            <person name="O'Donnell K."/>
            <person name="Stajich J.E."/>
            <person name="Bonito G."/>
        </authorList>
    </citation>
    <scope>NUCLEOTIDE SEQUENCE</scope>
    <source>
        <strain evidence="8">NVP60</strain>
    </source>
</reference>
<feature type="region of interest" description="Disordered" evidence="6">
    <location>
        <begin position="363"/>
        <end position="425"/>
    </location>
</feature>
<feature type="transmembrane region" description="Helical" evidence="7">
    <location>
        <begin position="303"/>
        <end position="325"/>
    </location>
</feature>
<proteinExistence type="predicted"/>
<dbReference type="OrthoDB" id="28755at2759"/>
<evidence type="ECO:0000256" key="4">
    <source>
        <dbReference type="ARBA" id="ARBA00022989"/>
    </source>
</evidence>
<feature type="transmembrane region" description="Helical" evidence="7">
    <location>
        <begin position="127"/>
        <end position="147"/>
    </location>
</feature>
<sequence length="524" mass="57040">MSMYMVAYAKEIAQTFVGGRGGKDGRATVGPGSGGGDDSDDDTESTVKAWTIGLAVVGFYCLDFSINAVQASCRSLIMDIPPTDQQEVGNAWSGWMNNLGSVVGFFAGNLDLAYYFAPLLGDTQIKILANLAMIFFILCLSISSLSVNEVPYKPNDDDKKRSVWSTIWNISRAFRALPGEIQRICNVQFFAWMGWFPFLFYSTTWVGEILRRYDNSHDDEGENPSYPGGDPTVIERAGSFALLCWAGIAVFSGIVIPKLTPQEFGQERWPRNPFTLKNIWTMSLVWFAVCMGATWFVDDLWAATAVVALCGVPWAVAMWVPFAMVGEIISDMKDRIMEEEAEDEEDDTLAIVSGESSGYGAAVQGGCTGSNGSSDPDTVHGDENRGDINGEINSSGSLLTARDDMDAEEAHRKQTRLQHRLQRQKGPQLDAGLVLGVHNMYIVFPQFVDAIIASVLFAMIGNASRPDPPTGPRIPPPTTSPPPGGGDLGWMNFSAPTGDPEPVGWVLRFGGVMALVAAYLSRRL</sequence>
<evidence type="ECO:0000313" key="8">
    <source>
        <dbReference type="EMBL" id="KAG0282312.1"/>
    </source>
</evidence>
<keyword evidence="9" id="KW-1185">Reference proteome</keyword>
<keyword evidence="4 7" id="KW-1133">Transmembrane helix</keyword>
<dbReference type="GO" id="GO:0005886">
    <property type="term" value="C:plasma membrane"/>
    <property type="evidence" value="ECO:0007669"/>
    <property type="project" value="TreeGrafter"/>
</dbReference>
<evidence type="ECO:0000256" key="1">
    <source>
        <dbReference type="ARBA" id="ARBA00004141"/>
    </source>
</evidence>
<evidence type="ECO:0008006" key="10">
    <source>
        <dbReference type="Google" id="ProtNLM"/>
    </source>
</evidence>
<evidence type="ECO:0000313" key="9">
    <source>
        <dbReference type="Proteomes" id="UP000823405"/>
    </source>
</evidence>
<evidence type="ECO:0000256" key="2">
    <source>
        <dbReference type="ARBA" id="ARBA00022448"/>
    </source>
</evidence>
<dbReference type="EMBL" id="JAAAIN010004249">
    <property type="protein sequence ID" value="KAG0282312.1"/>
    <property type="molecule type" value="Genomic_DNA"/>
</dbReference>
<evidence type="ECO:0000256" key="3">
    <source>
        <dbReference type="ARBA" id="ARBA00022692"/>
    </source>
</evidence>
<feature type="compositionally biased region" description="Basic residues" evidence="6">
    <location>
        <begin position="413"/>
        <end position="423"/>
    </location>
</feature>
<dbReference type="SUPFAM" id="SSF103473">
    <property type="entry name" value="MFS general substrate transporter"/>
    <property type="match status" value="1"/>
</dbReference>
<dbReference type="GO" id="GO:0008506">
    <property type="term" value="F:sucrose:proton symporter activity"/>
    <property type="evidence" value="ECO:0007669"/>
    <property type="project" value="TreeGrafter"/>
</dbReference>
<accession>A0A9P6UDC2</accession>
<gene>
    <name evidence="8" type="ORF">BGZ97_009033</name>
</gene>
<feature type="region of interest" description="Disordered" evidence="6">
    <location>
        <begin position="465"/>
        <end position="489"/>
    </location>
</feature>
<comment type="subcellular location">
    <subcellularLocation>
        <location evidence="1">Membrane</location>
        <topology evidence="1">Multi-pass membrane protein</topology>
    </subcellularLocation>
</comment>
<feature type="region of interest" description="Disordered" evidence="6">
    <location>
        <begin position="23"/>
        <end position="43"/>
    </location>
</feature>
<comment type="caution">
    <text evidence="8">The sequence shown here is derived from an EMBL/GenBank/DDBJ whole genome shotgun (WGS) entry which is preliminary data.</text>
</comment>
<feature type="transmembrane region" description="Helical" evidence="7">
    <location>
        <begin position="237"/>
        <end position="257"/>
    </location>
</feature>
<evidence type="ECO:0000256" key="7">
    <source>
        <dbReference type="SAM" id="Phobius"/>
    </source>
</evidence>
<organism evidence="8 9">
    <name type="scientific">Linnemannia gamsii</name>
    <dbReference type="NCBI Taxonomy" id="64522"/>
    <lineage>
        <taxon>Eukaryota</taxon>
        <taxon>Fungi</taxon>
        <taxon>Fungi incertae sedis</taxon>
        <taxon>Mucoromycota</taxon>
        <taxon>Mortierellomycotina</taxon>
        <taxon>Mortierellomycetes</taxon>
        <taxon>Mortierellales</taxon>
        <taxon>Mortierellaceae</taxon>
        <taxon>Linnemannia</taxon>
    </lineage>
</organism>
<name>A0A9P6UDC2_9FUNG</name>
<keyword evidence="2" id="KW-0813">Transport</keyword>
<feature type="transmembrane region" description="Helical" evidence="7">
    <location>
        <begin position="278"/>
        <end position="297"/>
    </location>
</feature>
<feature type="compositionally biased region" description="Pro residues" evidence="6">
    <location>
        <begin position="466"/>
        <end position="484"/>
    </location>
</feature>
<dbReference type="InterPro" id="IPR036259">
    <property type="entry name" value="MFS_trans_sf"/>
</dbReference>
<feature type="transmembrane region" description="Helical" evidence="7">
    <location>
        <begin position="99"/>
        <end position="120"/>
    </location>
</feature>
<feature type="transmembrane region" description="Helical" evidence="7">
    <location>
        <begin position="503"/>
        <end position="521"/>
    </location>
</feature>
<dbReference type="Gene3D" id="1.20.1250.20">
    <property type="entry name" value="MFS general substrate transporter like domains"/>
    <property type="match status" value="1"/>
</dbReference>
<evidence type="ECO:0000256" key="6">
    <source>
        <dbReference type="SAM" id="MobiDB-lite"/>
    </source>
</evidence>
<dbReference type="Proteomes" id="UP000823405">
    <property type="component" value="Unassembled WGS sequence"/>
</dbReference>
<feature type="compositionally biased region" description="Basic and acidic residues" evidence="6">
    <location>
        <begin position="377"/>
        <end position="388"/>
    </location>
</feature>